<dbReference type="EMBL" id="SRXW01000001">
    <property type="protein sequence ID" value="TGY90088.1"/>
    <property type="molecule type" value="Genomic_DNA"/>
</dbReference>
<keyword evidence="1" id="KW-1133">Transmembrane helix</keyword>
<keyword evidence="1" id="KW-0812">Transmembrane</keyword>
<dbReference type="OrthoDB" id="7562173at2"/>
<dbReference type="AlphaFoldDB" id="A0A4S2H3X6"/>
<gene>
    <name evidence="2" type="ORF">E5163_02875</name>
</gene>
<keyword evidence="1" id="KW-0472">Membrane</keyword>
<evidence type="ECO:0000313" key="3">
    <source>
        <dbReference type="Proteomes" id="UP000308054"/>
    </source>
</evidence>
<protein>
    <submittedName>
        <fullName evidence="2">Uncharacterized protein</fullName>
    </submittedName>
</protein>
<dbReference type="Proteomes" id="UP000308054">
    <property type="component" value="Unassembled WGS sequence"/>
</dbReference>
<dbReference type="RefSeq" id="WP_135994587.1">
    <property type="nucleotide sequence ID" value="NZ_CP071057.1"/>
</dbReference>
<evidence type="ECO:0000313" key="2">
    <source>
        <dbReference type="EMBL" id="TGY90088.1"/>
    </source>
</evidence>
<feature type="transmembrane region" description="Helical" evidence="1">
    <location>
        <begin position="12"/>
        <end position="33"/>
    </location>
</feature>
<organism evidence="2 3">
    <name type="scientific">Marinicauda algicola</name>
    <dbReference type="NCBI Taxonomy" id="2029849"/>
    <lineage>
        <taxon>Bacteria</taxon>
        <taxon>Pseudomonadati</taxon>
        <taxon>Pseudomonadota</taxon>
        <taxon>Alphaproteobacteria</taxon>
        <taxon>Maricaulales</taxon>
        <taxon>Maricaulaceae</taxon>
        <taxon>Marinicauda</taxon>
    </lineage>
</organism>
<evidence type="ECO:0000256" key="1">
    <source>
        <dbReference type="SAM" id="Phobius"/>
    </source>
</evidence>
<comment type="caution">
    <text evidence="2">The sequence shown here is derived from an EMBL/GenBank/DDBJ whole genome shotgun (WGS) entry which is preliminary data.</text>
</comment>
<name>A0A4S2H3X6_9PROT</name>
<accession>A0A4S2H3X6</accession>
<proteinExistence type="predicted"/>
<keyword evidence="3" id="KW-1185">Reference proteome</keyword>
<sequence>MILRRITEHVRAQNWTAVGLDFVIVVLGVFIGIQVANWNEARALQREERSIVLRLLTEADRSAVEIEEAVALTERFRATAVRGYETLQLEAIDQAAADQLRTDLSEMGSWKDEEFVRATLDQIVSSGDLSLIRSQSLQDTIAGHREVIASATKAFANIGGVSLSQRVEMNDRLQFRFTESGREITTPASDLLADEALERHLAQFGLIYHQFLQLHRQSLELNAQYRAALATYAQEKGWLE</sequence>
<reference evidence="2 3" key="1">
    <citation type="journal article" date="2017" name="Int. J. Syst. Evol. Microbiol.">
        <title>Marinicauda algicola sp. nov., isolated from a marine red alga Rhodosorus marinus.</title>
        <authorList>
            <person name="Jeong S.E."/>
            <person name="Jeon S.H."/>
            <person name="Chun B.H."/>
            <person name="Kim D.W."/>
            <person name="Jeon C.O."/>
        </authorList>
    </citation>
    <scope>NUCLEOTIDE SEQUENCE [LARGE SCALE GENOMIC DNA]</scope>
    <source>
        <strain evidence="2 3">JCM 31718</strain>
    </source>
</reference>